<dbReference type="RefSeq" id="WP_005660748.1">
    <property type="nucleotide sequence ID" value="NZ_ABTR02000001.1"/>
</dbReference>
<dbReference type="InterPro" id="IPR058087">
    <property type="entry name" value="XAC2610_dom"/>
</dbReference>
<reference evidence="2 3" key="1">
    <citation type="journal article" date="2010" name="Stand. Genomic Sci.">
        <title>Permanent draft genome sequence of Dethiosulfovibrio peptidovorans type strain (SEBR 4207).</title>
        <authorList>
            <person name="Labutti K."/>
            <person name="Mayilraj S."/>
            <person name="Clum A."/>
            <person name="Lucas S."/>
            <person name="Glavina Del Rio T."/>
            <person name="Nolan M."/>
            <person name="Tice H."/>
            <person name="Cheng J.F."/>
            <person name="Pitluck S."/>
            <person name="Liolios K."/>
            <person name="Ivanova N."/>
            <person name="Mavromatis K."/>
            <person name="Mikhailova N."/>
            <person name="Pati A."/>
            <person name="Goodwin L."/>
            <person name="Chen A."/>
            <person name="Palaniappan K."/>
            <person name="Land M."/>
            <person name="Hauser L."/>
            <person name="Chang Y.J."/>
            <person name="Jeffries C.D."/>
            <person name="Rohde M."/>
            <person name="Spring S."/>
            <person name="Goker M."/>
            <person name="Woyke T."/>
            <person name="Bristow J."/>
            <person name="Eisen J.A."/>
            <person name="Markowitz V."/>
            <person name="Hugenholtz P."/>
            <person name="Kyrpides N.C."/>
            <person name="Klenk H.P."/>
            <person name="Lapidus A."/>
        </authorList>
    </citation>
    <scope>NUCLEOTIDE SEQUENCE [LARGE SCALE GENOMIC DNA]</scope>
    <source>
        <strain evidence="2 3">DSM 11002</strain>
    </source>
</reference>
<dbReference type="AlphaFoldDB" id="D2Z7C9"/>
<dbReference type="PaxDb" id="469381-Dpep_1350"/>
<evidence type="ECO:0000313" key="3">
    <source>
        <dbReference type="Proteomes" id="UP000006427"/>
    </source>
</evidence>
<dbReference type="NCBIfam" id="NF047539">
    <property type="entry name" value="XAC2610_fam"/>
    <property type="match status" value="1"/>
</dbReference>
<evidence type="ECO:0000313" key="2">
    <source>
        <dbReference type="EMBL" id="EFC91376.1"/>
    </source>
</evidence>
<dbReference type="OrthoDB" id="638783at2"/>
<feature type="chain" id="PRO_5003040695" description="DUF4412 domain-containing protein" evidence="1">
    <location>
        <begin position="23"/>
        <end position="300"/>
    </location>
</feature>
<proteinExistence type="predicted"/>
<organism evidence="2 3">
    <name type="scientific">Dethiosulfovibrio peptidovorans DSM 11002</name>
    <dbReference type="NCBI Taxonomy" id="469381"/>
    <lineage>
        <taxon>Bacteria</taxon>
        <taxon>Thermotogati</taxon>
        <taxon>Synergistota</taxon>
        <taxon>Synergistia</taxon>
        <taxon>Synergistales</taxon>
        <taxon>Dethiosulfovibrionaceae</taxon>
        <taxon>Dethiosulfovibrio</taxon>
    </lineage>
</organism>
<dbReference type="EMBL" id="ABTR02000001">
    <property type="protein sequence ID" value="EFC91376.1"/>
    <property type="molecule type" value="Genomic_DNA"/>
</dbReference>
<comment type="caution">
    <text evidence="2">The sequence shown here is derived from an EMBL/GenBank/DDBJ whole genome shotgun (WGS) entry which is preliminary data.</text>
</comment>
<keyword evidence="3" id="KW-1185">Reference proteome</keyword>
<dbReference type="eggNOG" id="ENOG5033B83">
    <property type="taxonomic scope" value="Bacteria"/>
</dbReference>
<sequence>MKRYLRKVLAGLAFVVMMGAGASGAEPAFTFKVSDDGPTLSVTFDGETFYVRSKDEVISEIQCEIYEEEVKNDPSLCVSSVDANFDGFNDLMITETLYVPNPYCSFYLWNPETVKLERDESLEEIIGPRFDSEARRIIGFSHGSVTDNQETEYRWIDGRLTLTWRKTQIYDENRGLFVITEEVRDEEGAMEVSSEISLTEGQMDRFLEGEPFFDRETIDKISEVARGLLGSPLSGDGEFHGRAITDDKPVSAWLFELDSGEIACFEVADDLSGLYLNKGGDDGVFRIDFGDGVSLGQRVY</sequence>
<feature type="signal peptide" evidence="1">
    <location>
        <begin position="1"/>
        <end position="22"/>
    </location>
</feature>
<accession>D2Z7C9</accession>
<protein>
    <recommendedName>
        <fullName evidence="4">DUF4412 domain-containing protein</fullName>
    </recommendedName>
</protein>
<evidence type="ECO:0000256" key="1">
    <source>
        <dbReference type="SAM" id="SignalP"/>
    </source>
</evidence>
<evidence type="ECO:0008006" key="4">
    <source>
        <dbReference type="Google" id="ProtNLM"/>
    </source>
</evidence>
<dbReference type="Proteomes" id="UP000006427">
    <property type="component" value="Unassembled WGS sequence"/>
</dbReference>
<gene>
    <name evidence="2" type="ORF">Dpep_1350</name>
</gene>
<keyword evidence="1" id="KW-0732">Signal</keyword>
<dbReference type="STRING" id="469381.Dpep_1350"/>
<name>D2Z7C9_9BACT</name>